<sequence>MQERGEPGRALMRLAAAQEDVVTREQALGLDLSRHTLARLVTQGRWQRLAPGLYVTHNATVSWPSLAWAGVLLGGEDARLGGSAAAYAQKLVDEAPDPVHVFVPHDVILRRRPHWVFVRERPGARSARTTGSPPRTLLADTVLDLCESASARTIEDLVTRAAQRRLVTPQQVLRALSGRGRHTRRVLLTELLADVDVGAESPLELRYLRDVERPHGLPPGARQRPSADRPALRDVLYEAYAFIVELDGRKGHEGEGKFRDMRRDNAALLARLSTVRYGFGDVAGSPCDVAWEVAQLLGQRGWPGPFVPCRRCPSSSWR</sequence>
<gene>
    <name evidence="2" type="ORF">FHX39_002217</name>
</gene>
<evidence type="ECO:0000259" key="1">
    <source>
        <dbReference type="Pfam" id="PF13338"/>
    </source>
</evidence>
<dbReference type="Proteomes" id="UP000565572">
    <property type="component" value="Unassembled WGS sequence"/>
</dbReference>
<dbReference type="EMBL" id="JACHZG010000001">
    <property type="protein sequence ID" value="MBB3327273.1"/>
    <property type="molecule type" value="Genomic_DNA"/>
</dbReference>
<dbReference type="AlphaFoldDB" id="A0A7W5JVZ7"/>
<evidence type="ECO:0000313" key="3">
    <source>
        <dbReference type="Proteomes" id="UP000565572"/>
    </source>
</evidence>
<feature type="domain" description="AbiEi antitoxin N-terminal" evidence="1">
    <location>
        <begin position="10"/>
        <end position="55"/>
    </location>
</feature>
<accession>A0A7W5JVZ7</accession>
<keyword evidence="3" id="KW-1185">Reference proteome</keyword>
<name>A0A7W5JVZ7_9ACTN</name>
<dbReference type="InterPro" id="IPR025159">
    <property type="entry name" value="AbiEi_N"/>
</dbReference>
<protein>
    <recommendedName>
        <fullName evidence="1">AbiEi antitoxin N-terminal domain-containing protein</fullName>
    </recommendedName>
</protein>
<dbReference type="RefSeq" id="WP_183338401.1">
    <property type="nucleotide sequence ID" value="NZ_JACHZG010000001.1"/>
</dbReference>
<dbReference type="Pfam" id="PF13338">
    <property type="entry name" value="AbiEi_4"/>
    <property type="match status" value="1"/>
</dbReference>
<organism evidence="2 3">
    <name type="scientific">Microlunatus antarcticus</name>
    <dbReference type="NCBI Taxonomy" id="53388"/>
    <lineage>
        <taxon>Bacteria</taxon>
        <taxon>Bacillati</taxon>
        <taxon>Actinomycetota</taxon>
        <taxon>Actinomycetes</taxon>
        <taxon>Propionibacteriales</taxon>
        <taxon>Propionibacteriaceae</taxon>
        <taxon>Microlunatus</taxon>
    </lineage>
</organism>
<comment type="caution">
    <text evidence="2">The sequence shown here is derived from an EMBL/GenBank/DDBJ whole genome shotgun (WGS) entry which is preliminary data.</text>
</comment>
<evidence type="ECO:0000313" key="2">
    <source>
        <dbReference type="EMBL" id="MBB3327273.1"/>
    </source>
</evidence>
<proteinExistence type="predicted"/>
<reference evidence="2 3" key="1">
    <citation type="submission" date="2020-08" db="EMBL/GenBank/DDBJ databases">
        <title>Sequencing the genomes of 1000 actinobacteria strains.</title>
        <authorList>
            <person name="Klenk H.-P."/>
        </authorList>
    </citation>
    <scope>NUCLEOTIDE SEQUENCE [LARGE SCALE GENOMIC DNA]</scope>
    <source>
        <strain evidence="2 3">DSM 11053</strain>
    </source>
</reference>